<dbReference type="RefSeq" id="WP_084282581.1">
    <property type="nucleotide sequence ID" value="NZ_FWXJ01000002.1"/>
</dbReference>
<dbReference type="InterPro" id="IPR010914">
    <property type="entry name" value="RsgA_GTPase_dom"/>
</dbReference>
<dbReference type="InterPro" id="IPR030378">
    <property type="entry name" value="G_CP_dom"/>
</dbReference>
<dbReference type="GO" id="GO:0005737">
    <property type="term" value="C:cytoplasm"/>
    <property type="evidence" value="ECO:0007669"/>
    <property type="project" value="UniProtKB-SubCell"/>
</dbReference>
<dbReference type="GO" id="GO:0005525">
    <property type="term" value="F:GTP binding"/>
    <property type="evidence" value="ECO:0007669"/>
    <property type="project" value="UniProtKB-UniRule"/>
</dbReference>
<name>A0A1W1YBR6_9BURK</name>
<dbReference type="InterPro" id="IPR027417">
    <property type="entry name" value="P-loop_NTPase"/>
</dbReference>
<dbReference type="EC" id="3.6.1.-" evidence="3"/>
<dbReference type="GO" id="GO:0046872">
    <property type="term" value="F:metal ion binding"/>
    <property type="evidence" value="ECO:0007669"/>
    <property type="project" value="UniProtKB-KW"/>
</dbReference>
<dbReference type="SUPFAM" id="SSF52540">
    <property type="entry name" value="P-loop containing nucleoside triphosphate hydrolases"/>
    <property type="match status" value="1"/>
</dbReference>
<feature type="domain" description="CP-type G" evidence="5">
    <location>
        <begin position="70"/>
        <end position="244"/>
    </location>
</feature>
<evidence type="ECO:0000256" key="2">
    <source>
        <dbReference type="ARBA" id="ARBA00023134"/>
    </source>
</evidence>
<evidence type="ECO:0000256" key="3">
    <source>
        <dbReference type="HAMAP-Rule" id="MF_01820"/>
    </source>
</evidence>
<keyword evidence="3" id="KW-0862">Zinc</keyword>
<dbReference type="PROSITE" id="PS51721">
    <property type="entry name" value="G_CP"/>
    <property type="match status" value="1"/>
</dbReference>
<comment type="cofactor">
    <cofactor evidence="3">
        <name>Zn(2+)</name>
        <dbReference type="ChEBI" id="CHEBI:29105"/>
    </cofactor>
    <text evidence="3">Binds 1 zinc ion per subunit.</text>
</comment>
<keyword evidence="3" id="KW-0694">RNA-binding</keyword>
<comment type="subunit">
    <text evidence="3">Monomer. Associates with 30S ribosomal subunit, binds 16S rRNA.</text>
</comment>
<feature type="binding site" evidence="3">
    <location>
        <begin position="178"/>
        <end position="186"/>
    </location>
    <ligand>
        <name>GTP</name>
        <dbReference type="ChEBI" id="CHEBI:37565"/>
    </ligand>
</feature>
<feature type="binding site" evidence="3">
    <location>
        <begin position="125"/>
        <end position="128"/>
    </location>
    <ligand>
        <name>GTP</name>
        <dbReference type="ChEBI" id="CHEBI:37565"/>
    </ligand>
</feature>
<dbReference type="PROSITE" id="PS50936">
    <property type="entry name" value="ENGC_GTPASE"/>
    <property type="match status" value="1"/>
</dbReference>
<gene>
    <name evidence="3" type="primary">rsgA</name>
    <name evidence="6" type="ORF">SAMN06296008_102223</name>
</gene>
<keyword evidence="3" id="KW-0690">Ribosome biogenesis</keyword>
<sequence>MPNEVIDSLLIASFGRNYIARSIAKLPSGEEEFWEVNSRGKKHLAAVGDRLTLTKTSNNQAVIEKIQPRKNLLFRSDAFRSKSIAANVDQVILVLATQPAFSPDLLGRAAIAAEHDGIEFRILLNKIDLSESLAKARELLTPYRQLGIPIHEISAKSSPESLMAIRSHLAGKVSVLVGQSGMGKSTLLNQWIPTALAQTREHSIKLDTGKHTTTACRYYDLPSEWGSANGKLGALIDSPGFQEFGLAHISESELQHAFTEFGPYLGHCKYNNCTHLHEPECAVLTAVGLGKISSQRLNLFRQLVHETRNASTQVLERPNK</sequence>
<dbReference type="GO" id="GO:0003924">
    <property type="term" value="F:GTPase activity"/>
    <property type="evidence" value="ECO:0007669"/>
    <property type="project" value="UniProtKB-UniRule"/>
</dbReference>
<dbReference type="AlphaFoldDB" id="A0A1W1YBR6"/>
<comment type="subcellular location">
    <subcellularLocation>
        <location evidence="3">Cytoplasm</location>
    </subcellularLocation>
</comment>
<dbReference type="CDD" id="cd01854">
    <property type="entry name" value="YjeQ_EngC"/>
    <property type="match status" value="1"/>
</dbReference>
<dbReference type="HAMAP" id="MF_01820">
    <property type="entry name" value="GTPase_RsgA"/>
    <property type="match status" value="1"/>
</dbReference>
<keyword evidence="3" id="KW-0479">Metal-binding</keyword>
<dbReference type="NCBIfam" id="TIGR00157">
    <property type="entry name" value="ribosome small subunit-dependent GTPase A"/>
    <property type="match status" value="1"/>
</dbReference>
<keyword evidence="3" id="KW-0699">rRNA-binding</keyword>
<protein>
    <recommendedName>
        <fullName evidence="3">Small ribosomal subunit biogenesis GTPase RsgA</fullName>
        <ecNumber evidence="3">3.6.1.-</ecNumber>
    </recommendedName>
</protein>
<dbReference type="Pfam" id="PF03193">
    <property type="entry name" value="RsgA_GTPase"/>
    <property type="match status" value="1"/>
</dbReference>
<evidence type="ECO:0000313" key="7">
    <source>
        <dbReference type="Proteomes" id="UP000192708"/>
    </source>
</evidence>
<keyword evidence="3" id="KW-0963">Cytoplasm</keyword>
<feature type="binding site" evidence="3">
    <location>
        <position position="275"/>
    </location>
    <ligand>
        <name>Zn(2+)</name>
        <dbReference type="ChEBI" id="CHEBI:29105"/>
    </ligand>
</feature>
<dbReference type="PANTHER" id="PTHR32120:SF11">
    <property type="entry name" value="SMALL RIBOSOMAL SUBUNIT BIOGENESIS GTPASE RSGA 1, MITOCHONDRIAL-RELATED"/>
    <property type="match status" value="1"/>
</dbReference>
<dbReference type="PANTHER" id="PTHR32120">
    <property type="entry name" value="SMALL RIBOSOMAL SUBUNIT BIOGENESIS GTPASE RSGA"/>
    <property type="match status" value="1"/>
</dbReference>
<evidence type="ECO:0000259" key="5">
    <source>
        <dbReference type="PROSITE" id="PS51721"/>
    </source>
</evidence>
<reference evidence="6 7" key="1">
    <citation type="submission" date="2017-04" db="EMBL/GenBank/DDBJ databases">
        <authorList>
            <person name="Afonso C.L."/>
            <person name="Miller P.J."/>
            <person name="Scott M.A."/>
            <person name="Spackman E."/>
            <person name="Goraichik I."/>
            <person name="Dimitrov K.M."/>
            <person name="Suarez D.L."/>
            <person name="Swayne D.E."/>
        </authorList>
    </citation>
    <scope>NUCLEOTIDE SEQUENCE [LARGE SCALE GENOMIC DNA]</scope>
    <source>
        <strain evidence="6 7">VK13</strain>
    </source>
</reference>
<dbReference type="Gene3D" id="1.10.40.50">
    <property type="entry name" value="Probable gtpase engc, domain 3"/>
    <property type="match status" value="1"/>
</dbReference>
<dbReference type="InterPro" id="IPR004881">
    <property type="entry name" value="Ribosome_biogen_GTPase_RsgA"/>
</dbReference>
<dbReference type="GO" id="GO:0042274">
    <property type="term" value="P:ribosomal small subunit biogenesis"/>
    <property type="evidence" value="ECO:0007669"/>
    <property type="project" value="UniProtKB-UniRule"/>
</dbReference>
<keyword evidence="3" id="KW-0378">Hydrolase</keyword>
<evidence type="ECO:0000259" key="4">
    <source>
        <dbReference type="PROSITE" id="PS50936"/>
    </source>
</evidence>
<accession>A0A1W1YBR6</accession>
<dbReference type="GO" id="GO:0019843">
    <property type="term" value="F:rRNA binding"/>
    <property type="evidence" value="ECO:0007669"/>
    <property type="project" value="UniProtKB-KW"/>
</dbReference>
<comment type="function">
    <text evidence="3">One of several proteins that assist in the late maturation steps of the functional core of the 30S ribosomal subunit. Helps release RbfA from mature subunits. May play a role in the assembly of ribosomal proteins into the subunit. Circularly permuted GTPase that catalyzes slow GTP hydrolysis, GTPase activity is stimulated by the 30S ribosomal subunit.</text>
</comment>
<feature type="binding site" evidence="3">
    <location>
        <position position="273"/>
    </location>
    <ligand>
        <name>Zn(2+)</name>
        <dbReference type="ChEBI" id="CHEBI:29105"/>
    </ligand>
</feature>
<keyword evidence="1 3" id="KW-0547">Nucleotide-binding</keyword>
<comment type="similarity">
    <text evidence="3">Belongs to the TRAFAC class YlqF/YawG GTPase family. RsgA subfamily.</text>
</comment>
<evidence type="ECO:0000256" key="1">
    <source>
        <dbReference type="ARBA" id="ARBA00022741"/>
    </source>
</evidence>
<feature type="binding site" evidence="3">
    <location>
        <position position="268"/>
    </location>
    <ligand>
        <name>Zn(2+)</name>
        <dbReference type="ChEBI" id="CHEBI:29105"/>
    </ligand>
</feature>
<dbReference type="OrthoDB" id="9809485at2"/>
<dbReference type="Gene3D" id="3.40.50.300">
    <property type="entry name" value="P-loop containing nucleotide triphosphate hydrolases"/>
    <property type="match status" value="1"/>
</dbReference>
<keyword evidence="7" id="KW-1185">Reference proteome</keyword>
<feature type="domain" description="EngC GTPase" evidence="4">
    <location>
        <begin position="86"/>
        <end position="242"/>
    </location>
</feature>
<proteinExistence type="inferred from homology"/>
<keyword evidence="2 3" id="KW-0342">GTP-binding</keyword>
<organism evidence="6 7">
    <name type="scientific">Polynucleobacter kasalickyi</name>
    <dbReference type="NCBI Taxonomy" id="1938817"/>
    <lineage>
        <taxon>Bacteria</taxon>
        <taxon>Pseudomonadati</taxon>
        <taxon>Pseudomonadota</taxon>
        <taxon>Betaproteobacteria</taxon>
        <taxon>Burkholderiales</taxon>
        <taxon>Burkholderiaceae</taxon>
        <taxon>Polynucleobacter</taxon>
    </lineage>
</organism>
<feature type="binding site" evidence="3">
    <location>
        <position position="281"/>
    </location>
    <ligand>
        <name>Zn(2+)</name>
        <dbReference type="ChEBI" id="CHEBI:29105"/>
    </ligand>
</feature>
<dbReference type="Proteomes" id="UP000192708">
    <property type="component" value="Unassembled WGS sequence"/>
</dbReference>
<evidence type="ECO:0000313" key="6">
    <source>
        <dbReference type="EMBL" id="SMC33564.1"/>
    </source>
</evidence>
<dbReference type="STRING" id="1938817.SAMN06296008_102223"/>
<dbReference type="EMBL" id="FWXJ01000002">
    <property type="protein sequence ID" value="SMC33564.1"/>
    <property type="molecule type" value="Genomic_DNA"/>
</dbReference>